<dbReference type="EMBL" id="JGCY01000356">
    <property type="protein sequence ID" value="EXY73523.1"/>
    <property type="molecule type" value="Genomic_DNA"/>
</dbReference>
<dbReference type="SMART" id="SM00228">
    <property type="entry name" value="PDZ"/>
    <property type="match status" value="1"/>
</dbReference>
<dbReference type="InterPro" id="IPR011050">
    <property type="entry name" value="Pectin_lyase_fold/virulence"/>
</dbReference>
<dbReference type="InterPro" id="IPR036034">
    <property type="entry name" value="PDZ_sf"/>
</dbReference>
<evidence type="ECO:0000259" key="2">
    <source>
        <dbReference type="SMART" id="SM00228"/>
    </source>
</evidence>
<evidence type="ECO:0000256" key="1">
    <source>
        <dbReference type="SAM" id="SignalP"/>
    </source>
</evidence>
<dbReference type="Pfam" id="PF13180">
    <property type="entry name" value="PDZ_2"/>
    <property type="match status" value="1"/>
</dbReference>
<dbReference type="InterPro" id="IPR001478">
    <property type="entry name" value="PDZ"/>
</dbReference>
<proteinExistence type="predicted"/>
<dbReference type="InterPro" id="IPR012334">
    <property type="entry name" value="Pectin_lyas_fold"/>
</dbReference>
<feature type="chain" id="PRO_5001477572" evidence="1">
    <location>
        <begin position="19"/>
        <end position="780"/>
    </location>
</feature>
<feature type="domain" description="PDZ" evidence="2">
    <location>
        <begin position="694"/>
        <end position="773"/>
    </location>
</feature>
<dbReference type="SMART" id="SM00710">
    <property type="entry name" value="PbH1"/>
    <property type="match status" value="4"/>
</dbReference>
<sequence>MRKLFFPLLLFVSSLLSAQTEITLYVSPSGSDHHPGTAEKPMATLEYAWKKASRQAGRRSITIYCEGTNYLSAPILITNETSGTPEHPIRFSSYPGQKAVISGSRILRNLRWKEYKNGIMQAKVEEELIPDQLFVNGKKQISARYPNFDPNIRIFNGYAADACSPERVKNWSNPAGGYLHAMHSREWGGYQYSIEGKDAKGELILKGGFQNNRQMGMHHTYRMVENIFEELDAEGEWYFDKETHTLYFYPPRELDLQTALFEVPQTETLFILKGKPGSPVRHVSVDHLELTQTLRTFMKTNEPLLRSDWKIYRGGALIIENAEKCSVNGCYLHDIGGNAIFFSNYNRNHRVSQNHITRIGASAVCFVGSPDAVRSPLFEYGKSQTWEQMDKGTGPLPPDYPSDCLVDDNLIHSIGETEKQGAGIQLSMSARITIRNNSIYDLPRAGINVSEGTWGGHLIEGNDVFDTVLETGDHGSFNSWGRDRYWHPDRNVMDEFAKEHPQMVFRDATETTVIRNNRWRCDHGWDIDLDDGSSNYHIYNNLCLHGGLKLREGFARTVENNIMVNNTFHPHVWFANSQDIFRHNIVTTPYRPIQVKEWGKETDTNFFVTKQGLEQAQKRGTDLHSLYGDPLFIAPEKGDYRVKENSPALKTGFRNFDMKHFGVQCPHLKALAATPELPVFKIPEEKPETVQTYSWKGLTLKEVSTEGERSATGLDKIRGILVVQVEKGITALQANDVILRINGKPVDNRTDMETEIRKSPEGNKFRIIFFRNQKENAVTM</sequence>
<dbReference type="PANTHER" id="PTHR36453">
    <property type="entry name" value="SECRETED PROTEIN-RELATED"/>
    <property type="match status" value="1"/>
</dbReference>
<dbReference type="PANTHER" id="PTHR36453:SF1">
    <property type="entry name" value="RIGHT HANDED BETA HELIX DOMAIN-CONTAINING PROTEIN"/>
    <property type="match status" value="1"/>
</dbReference>
<dbReference type="AlphaFoldDB" id="A0A015UHW0"/>
<dbReference type="InterPro" id="IPR006626">
    <property type="entry name" value="PbH1"/>
</dbReference>
<comment type="caution">
    <text evidence="3">The sequence shown here is derived from an EMBL/GenBank/DDBJ whole genome shotgun (WGS) entry which is preliminary data.</text>
</comment>
<accession>A0A015UHW0</accession>
<evidence type="ECO:0000313" key="4">
    <source>
        <dbReference type="Proteomes" id="UP000020529"/>
    </source>
</evidence>
<dbReference type="Gene3D" id="2.160.20.10">
    <property type="entry name" value="Single-stranded right-handed beta-helix, Pectin lyase-like"/>
    <property type="match status" value="2"/>
</dbReference>
<dbReference type="SUPFAM" id="SSF51126">
    <property type="entry name" value="Pectin lyase-like"/>
    <property type="match status" value="1"/>
</dbReference>
<dbReference type="SUPFAM" id="SSF50156">
    <property type="entry name" value="PDZ domain-like"/>
    <property type="match status" value="1"/>
</dbReference>
<reference evidence="3 4" key="1">
    <citation type="submission" date="2014-02" db="EMBL/GenBank/DDBJ databases">
        <authorList>
            <person name="Sears C."/>
            <person name="Carroll K."/>
            <person name="Sack B.R."/>
            <person name="Qadri F."/>
            <person name="Myers L.L."/>
            <person name="Chung G.-T."/>
            <person name="Escheverria P."/>
            <person name="Fraser C.M."/>
            <person name="Sadzewicz L."/>
            <person name="Shefchek K.A."/>
            <person name="Tallon L."/>
            <person name="Das S.P."/>
            <person name="Daugherty S."/>
            <person name="Mongodin E.F."/>
        </authorList>
    </citation>
    <scope>NUCLEOTIDE SEQUENCE [LARGE SCALE GENOMIC DNA]</scope>
    <source>
        <strain evidence="4">3988T(B)14</strain>
    </source>
</reference>
<name>A0A015UHW0_BACFG</name>
<dbReference type="Gene3D" id="2.30.42.10">
    <property type="match status" value="1"/>
</dbReference>
<dbReference type="PATRIC" id="fig|1339315.3.peg.3358"/>
<gene>
    <name evidence="3" type="ORF">M124_2669</name>
</gene>
<keyword evidence="1" id="KW-0732">Signal</keyword>
<dbReference type="Proteomes" id="UP000020529">
    <property type="component" value="Unassembled WGS sequence"/>
</dbReference>
<evidence type="ECO:0000313" key="3">
    <source>
        <dbReference type="EMBL" id="EXY73523.1"/>
    </source>
</evidence>
<protein>
    <submittedName>
        <fullName evidence="3">Right handed beta helix region family protein</fullName>
    </submittedName>
</protein>
<dbReference type="RefSeq" id="WP_032588367.1">
    <property type="nucleotide sequence ID" value="NZ_JGCY01000356.1"/>
</dbReference>
<feature type="signal peptide" evidence="1">
    <location>
        <begin position="1"/>
        <end position="18"/>
    </location>
</feature>
<organism evidence="3 4">
    <name type="scientific">Bacteroides fragilis str. 3988T(B)14</name>
    <dbReference type="NCBI Taxonomy" id="1339315"/>
    <lineage>
        <taxon>Bacteria</taxon>
        <taxon>Pseudomonadati</taxon>
        <taxon>Bacteroidota</taxon>
        <taxon>Bacteroidia</taxon>
        <taxon>Bacteroidales</taxon>
        <taxon>Bacteroidaceae</taxon>
        <taxon>Bacteroides</taxon>
    </lineage>
</organism>